<dbReference type="EMBL" id="GEMB01006951">
    <property type="protein sequence ID" value="JAR96414.1"/>
    <property type="molecule type" value="Transcribed_RNA"/>
</dbReference>
<reference evidence="1" key="1">
    <citation type="submission" date="2016-04" db="EMBL/GenBank/DDBJ databases">
        <authorList>
            <person name="Calderon-Fernandez G.M.Sr."/>
        </authorList>
    </citation>
    <scope>NUCLEOTIDE SEQUENCE</scope>
    <source>
        <strain evidence="1">Int1</strain>
        <tissue evidence="1">Integument</tissue>
    </source>
</reference>
<dbReference type="GO" id="GO:0003964">
    <property type="term" value="F:RNA-directed DNA polymerase activity"/>
    <property type="evidence" value="ECO:0007669"/>
    <property type="project" value="UniProtKB-KW"/>
</dbReference>
<evidence type="ECO:0000313" key="1">
    <source>
        <dbReference type="EMBL" id="JAR96414.1"/>
    </source>
</evidence>
<organism evidence="1">
    <name type="scientific">Triatoma infestans</name>
    <name type="common">Assassin bug</name>
    <dbReference type="NCBI Taxonomy" id="30076"/>
    <lineage>
        <taxon>Eukaryota</taxon>
        <taxon>Metazoa</taxon>
        <taxon>Ecdysozoa</taxon>
        <taxon>Arthropoda</taxon>
        <taxon>Hexapoda</taxon>
        <taxon>Insecta</taxon>
        <taxon>Pterygota</taxon>
        <taxon>Neoptera</taxon>
        <taxon>Paraneoptera</taxon>
        <taxon>Hemiptera</taxon>
        <taxon>Heteroptera</taxon>
        <taxon>Panheteroptera</taxon>
        <taxon>Cimicomorpha</taxon>
        <taxon>Reduviidae</taxon>
        <taxon>Triatominae</taxon>
        <taxon>Triatoma</taxon>
    </lineage>
</organism>
<reference evidence="1" key="2">
    <citation type="journal article" date="2017" name="J. Med. Entomol.">
        <title>Transcriptome Analysis of the Triatoma infestans (Hemiptera: Reduviidae) Integument.</title>
        <authorList>
            <person name="Calderon-Fernandez G.M."/>
            <person name="Moriconi D.E."/>
            <person name="Dulbecco A.B."/>
            <person name="Juarez M.P."/>
        </authorList>
    </citation>
    <scope>NUCLEOTIDE SEQUENCE</scope>
    <source>
        <strain evidence="1">Int1</strain>
        <tissue evidence="1">Integument</tissue>
    </source>
</reference>
<accession>A0A170V7G3</accession>
<keyword evidence="1" id="KW-0695">RNA-directed DNA polymerase</keyword>
<sequence>HGSTILVCMREEDPLTCSSCFGKTSSCLVLAAYHEAINSYKLICRNKKKSFASIYSQFQVVKDTKQFWHLINKFKHRGFVCSNEICMSAWVNHFRNLLNPRRGAALTLYAEPSIVDPLIDSPFTMEELLVVINNSKNNKAPGHDRITFEYYKNAPSMFLDMLLSLFNYTYSS</sequence>
<keyword evidence="1" id="KW-0808">Transferase</keyword>
<feature type="non-terminal residue" evidence="1">
    <location>
        <position position="1"/>
    </location>
</feature>
<keyword evidence="1" id="KW-0548">Nucleotidyltransferase</keyword>
<dbReference type="AlphaFoldDB" id="A0A170V7G3"/>
<name>A0A170V7G3_TRIIF</name>
<proteinExistence type="predicted"/>
<feature type="non-terminal residue" evidence="1">
    <location>
        <position position="172"/>
    </location>
</feature>
<protein>
    <submittedName>
        <fullName evidence="1">Rna-directed dna polymerase from mobile element jockey-like protein</fullName>
    </submittedName>
</protein>